<organism evidence="2 3">
    <name type="scientific">Endocarpon pusillum (strain Z07020 / HMAS-L-300199)</name>
    <name type="common">Lichen-forming fungus</name>
    <dbReference type="NCBI Taxonomy" id="1263415"/>
    <lineage>
        <taxon>Eukaryota</taxon>
        <taxon>Fungi</taxon>
        <taxon>Dikarya</taxon>
        <taxon>Ascomycota</taxon>
        <taxon>Pezizomycotina</taxon>
        <taxon>Eurotiomycetes</taxon>
        <taxon>Chaetothyriomycetidae</taxon>
        <taxon>Verrucariales</taxon>
        <taxon>Verrucariaceae</taxon>
        <taxon>Endocarpon</taxon>
    </lineage>
</organism>
<evidence type="ECO:0000313" key="2">
    <source>
        <dbReference type="EMBL" id="ERF74892.1"/>
    </source>
</evidence>
<gene>
    <name evidence="2" type="ORF">EPUS_09098</name>
</gene>
<dbReference type="EMBL" id="KE720860">
    <property type="protein sequence ID" value="ERF74892.1"/>
    <property type="molecule type" value="Genomic_DNA"/>
</dbReference>
<evidence type="ECO:0000256" key="1">
    <source>
        <dbReference type="SAM" id="MobiDB-lite"/>
    </source>
</evidence>
<dbReference type="GeneID" id="19243933"/>
<dbReference type="Proteomes" id="UP000019373">
    <property type="component" value="Unassembled WGS sequence"/>
</dbReference>
<keyword evidence="3" id="KW-1185">Reference proteome</keyword>
<evidence type="ECO:0000313" key="3">
    <source>
        <dbReference type="Proteomes" id="UP000019373"/>
    </source>
</evidence>
<dbReference type="RefSeq" id="XP_007787779.1">
    <property type="nucleotide sequence ID" value="XM_007789589.1"/>
</dbReference>
<feature type="region of interest" description="Disordered" evidence="1">
    <location>
        <begin position="136"/>
        <end position="158"/>
    </location>
</feature>
<dbReference type="AlphaFoldDB" id="U1GBG5"/>
<reference evidence="3" key="1">
    <citation type="journal article" date="2014" name="BMC Genomics">
        <title>Genome characteristics reveal the impact of lichenization on lichen-forming fungus Endocarpon pusillum Hedwig (Verrucariales, Ascomycota).</title>
        <authorList>
            <person name="Wang Y.-Y."/>
            <person name="Liu B."/>
            <person name="Zhang X.-Y."/>
            <person name="Zhou Q.-M."/>
            <person name="Zhang T."/>
            <person name="Li H."/>
            <person name="Yu Y.-F."/>
            <person name="Zhang X.-L."/>
            <person name="Hao X.-Y."/>
            <person name="Wang M."/>
            <person name="Wang L."/>
            <person name="Wei J.-C."/>
        </authorList>
    </citation>
    <scope>NUCLEOTIDE SEQUENCE [LARGE SCALE GENOMIC DNA]</scope>
    <source>
        <strain evidence="3">Z07020 / HMAS-L-300199</strain>
    </source>
</reference>
<accession>U1GBG5</accession>
<sequence>MEDIQSPSFYMNDTTPTKLADVDRIEEGAILNLIPPQHVITKLSKALRTALTEIQLQKDQINLMTAAAQKKALMSQSKRQINHPIGEPRNSEVKYMRAAVMARKTREDAALERKKTRETKKRAELITAASVPKITPQTEVEESDFSEAVSYDSNDVID</sequence>
<name>U1GBG5_ENDPU</name>
<dbReference type="HOGENOM" id="CLU_1669379_0_0_1"/>
<proteinExistence type="predicted"/>
<protein>
    <submittedName>
        <fullName evidence="2">Uncharacterized protein</fullName>
    </submittedName>
</protein>